<dbReference type="GO" id="GO:0008234">
    <property type="term" value="F:cysteine-type peptidase activity"/>
    <property type="evidence" value="ECO:0007669"/>
    <property type="project" value="InterPro"/>
</dbReference>
<evidence type="ECO:0000256" key="3">
    <source>
        <dbReference type="ARBA" id="ARBA00022801"/>
    </source>
</evidence>
<name>A0AAD7II56_9AGAR</name>
<accession>A0AAD7II56</accession>
<dbReference type="GO" id="GO:0006508">
    <property type="term" value="P:proteolysis"/>
    <property type="evidence" value="ECO:0007669"/>
    <property type="project" value="UniProtKB-KW"/>
</dbReference>
<feature type="region of interest" description="Disordered" evidence="4">
    <location>
        <begin position="260"/>
        <end position="337"/>
    </location>
</feature>
<keyword evidence="3" id="KW-0378">Hydrolase</keyword>
<feature type="region of interest" description="Disordered" evidence="4">
    <location>
        <begin position="1426"/>
        <end position="1446"/>
    </location>
</feature>
<feature type="compositionally biased region" description="Polar residues" evidence="4">
    <location>
        <begin position="288"/>
        <end position="299"/>
    </location>
</feature>
<keyword evidence="7" id="KW-1185">Reference proteome</keyword>
<evidence type="ECO:0000256" key="4">
    <source>
        <dbReference type="SAM" id="MobiDB-lite"/>
    </source>
</evidence>
<protein>
    <recommendedName>
        <fullName evidence="5">Ubiquitin-like protease family profile domain-containing protein</fullName>
    </recommendedName>
</protein>
<dbReference type="GO" id="GO:0019783">
    <property type="term" value="F:ubiquitin-like protein peptidase activity"/>
    <property type="evidence" value="ECO:0007669"/>
    <property type="project" value="UniProtKB-ARBA"/>
</dbReference>
<proteinExistence type="inferred from homology"/>
<comment type="similarity">
    <text evidence="1">Belongs to the peptidase C48 family.</text>
</comment>
<feature type="compositionally biased region" description="Polar residues" evidence="4">
    <location>
        <begin position="977"/>
        <end position="989"/>
    </location>
</feature>
<evidence type="ECO:0000313" key="7">
    <source>
        <dbReference type="Proteomes" id="UP001215280"/>
    </source>
</evidence>
<feature type="compositionally biased region" description="Polar residues" evidence="4">
    <location>
        <begin position="270"/>
        <end position="281"/>
    </location>
</feature>
<evidence type="ECO:0000256" key="1">
    <source>
        <dbReference type="ARBA" id="ARBA00005234"/>
    </source>
</evidence>
<gene>
    <name evidence="6" type="ORF">DFH07DRAFT_980597</name>
</gene>
<dbReference type="Gene3D" id="3.40.395.10">
    <property type="entry name" value="Adenoviral Proteinase, Chain A"/>
    <property type="match status" value="1"/>
</dbReference>
<dbReference type="SUPFAM" id="SSF54001">
    <property type="entry name" value="Cysteine proteinases"/>
    <property type="match status" value="1"/>
</dbReference>
<sequence length="1588" mass="176918">MDSQSDDVVAQFNASRHEIRGVQVVSDDLAPFQKGRKLKIPGTAMNAVGALIQLLAEETGNSGFAIFSSWLGPLIAKKVPQNKMYGTINGHIVDACQGAPLQILLAKNRWIFPMYGSDPPHWVLGWIEPGSRQYHIFDSVPELRSFSWAEPDLLELGDTIYATLGYPKFDWEPWSRVLHSPPELGRQMNSWACGFFVIHAMRVVANGDDIQSVTNTETERVREESLALVLDNLSLFRPPVVPTPSEDVEMPLADLAPVEEPAEPPFVSGKVQNPGDNQPSAQDELPSVTGTIQISPQDESTAEDVRAPVASSSKRKLEPDDPPATGGSEDRQPKKSKYIKAADRQKMLEGNKWISVVESHRVKCKGCSGWIKLDKKSPFKMENWTRHEGTCFGITGRVSVRTAVVKSAPTKPVKGAGSLYLFFGKGKQKDVPVPVANVGRDSESEDEPVSQLKSTVTYITHSIRATPIISNYFALGAIKSHPRERIPTPEPLEPRSCRHLSGEDYTEYIERTETRTMGGISAQLRGRIARQIFMYKKISALKSAPEKKARHKEIEVDVPEDGNECILSSDWTDTEHVRLYEELKGYARWEVNYNKKTVRSARCEGLTSNADGVCDACQKIAADESLRHAVNRKKREAKLPLEEQHSILMARDKYSSRRFHNDEARNLNDQLKDPLVFKAFKALQKGETTECFIQHYEACLNGQLKKYETFKQLCGVLTDVLQREGTDKKYGIRYPADYLNFMTLLRSYGGQSARQYRIIAGQLPCPSSRQLRALVSKSEDALQNPYLIFENMARVKRLVDSIKYTGPVAVAGDCTKVRKRLTYSAEFGGHILGGVLPFDQCIVESPEEIDNVIARITKAKAEATQVRAILVKVPLPHVPPQVVALIPTDGKDDAAKIIEQNLKLLQMAEELGVPVVAFSADGATSELSAQNMFDRLETDCEPFTYAYPLYGIHLRTPVFKKTGPVVASTDAPHGSKTGRNQPQYGTHTASLGKGKVVNNDLVRLQRTGKAGLLKSNIMDADKQDDGPARRLWHHAALLACTMEDEDGIKIQPGFEGLFVYLFVFGVLFDAWLNRTMTIANRVLAVLRARFWLHFWRAHIVNMSTKYPDLYSTARSFISPASFHIFNRLCDSLLLLVLIYARHYPDQPFCPWLLGTEFVEHFFGLARMMLPNFTYAEFLKMVQHIMVWQRILLSGRFKEKHERNANVGYVLDFDASPLTAEDRKLAEVRLTNSDLNTLVELAFQEASLICTQLLGIPAPKPTNQKPLALMPLGAPLRKGKQSTQHDDSHSESDFDPDEEDANELDEQDVPEPPAGAGDSQALALAAHDTARYAALCEDYDNAIGEVESNPVVFGPSPPPPPHPSTSSVTTAVEIPTALKSEIIDGGGKLSIALMVQARLQWQSGTTTQSQKMFRLDPKYALARISRGVGREGEDDTEPEKMTHQEATQRVRIAQDSNNEIQASKPRTAREMRWKNIAATLQKLVNTDVLPNISAKNGTAASSESDSDDDRDAAEIDAPLFSCNDKAAHLHTHAKIEHLIFHLGRNIFEREDRGVHRTLTAHAATRWNMLTKPGPASKEVKKVTLKLKKL</sequence>
<feature type="domain" description="Ubiquitin-like protease family profile" evidence="5">
    <location>
        <begin position="22"/>
        <end position="204"/>
    </location>
</feature>
<evidence type="ECO:0000313" key="6">
    <source>
        <dbReference type="EMBL" id="KAJ7742173.1"/>
    </source>
</evidence>
<comment type="caution">
    <text evidence="6">The sequence shown here is derived from an EMBL/GenBank/DDBJ whole genome shotgun (WGS) entry which is preliminary data.</text>
</comment>
<feature type="region of interest" description="Disordered" evidence="4">
    <location>
        <begin position="1276"/>
        <end position="1318"/>
    </location>
</feature>
<evidence type="ECO:0000256" key="2">
    <source>
        <dbReference type="ARBA" id="ARBA00022670"/>
    </source>
</evidence>
<dbReference type="EMBL" id="JARJLG010000119">
    <property type="protein sequence ID" value="KAJ7742173.1"/>
    <property type="molecule type" value="Genomic_DNA"/>
</dbReference>
<dbReference type="PROSITE" id="PS50600">
    <property type="entry name" value="ULP_PROTEASE"/>
    <property type="match status" value="1"/>
</dbReference>
<dbReference type="InterPro" id="IPR003653">
    <property type="entry name" value="Peptidase_C48_C"/>
</dbReference>
<organism evidence="6 7">
    <name type="scientific">Mycena maculata</name>
    <dbReference type="NCBI Taxonomy" id="230809"/>
    <lineage>
        <taxon>Eukaryota</taxon>
        <taxon>Fungi</taxon>
        <taxon>Dikarya</taxon>
        <taxon>Basidiomycota</taxon>
        <taxon>Agaricomycotina</taxon>
        <taxon>Agaricomycetes</taxon>
        <taxon>Agaricomycetidae</taxon>
        <taxon>Agaricales</taxon>
        <taxon>Marasmiineae</taxon>
        <taxon>Mycenaceae</taxon>
        <taxon>Mycena</taxon>
    </lineage>
</organism>
<feature type="compositionally biased region" description="Acidic residues" evidence="4">
    <location>
        <begin position="1292"/>
        <end position="1308"/>
    </location>
</feature>
<dbReference type="InterPro" id="IPR038765">
    <property type="entry name" value="Papain-like_cys_pep_sf"/>
</dbReference>
<reference evidence="6" key="1">
    <citation type="submission" date="2023-03" db="EMBL/GenBank/DDBJ databases">
        <title>Massive genome expansion in bonnet fungi (Mycena s.s.) driven by repeated elements and novel gene families across ecological guilds.</title>
        <authorList>
            <consortium name="Lawrence Berkeley National Laboratory"/>
            <person name="Harder C.B."/>
            <person name="Miyauchi S."/>
            <person name="Viragh M."/>
            <person name="Kuo A."/>
            <person name="Thoen E."/>
            <person name="Andreopoulos B."/>
            <person name="Lu D."/>
            <person name="Skrede I."/>
            <person name="Drula E."/>
            <person name="Henrissat B."/>
            <person name="Morin E."/>
            <person name="Kohler A."/>
            <person name="Barry K."/>
            <person name="LaButti K."/>
            <person name="Morin E."/>
            <person name="Salamov A."/>
            <person name="Lipzen A."/>
            <person name="Mereny Z."/>
            <person name="Hegedus B."/>
            <person name="Baldrian P."/>
            <person name="Stursova M."/>
            <person name="Weitz H."/>
            <person name="Taylor A."/>
            <person name="Grigoriev I.V."/>
            <person name="Nagy L.G."/>
            <person name="Martin F."/>
            <person name="Kauserud H."/>
        </authorList>
    </citation>
    <scope>NUCLEOTIDE SEQUENCE</scope>
    <source>
        <strain evidence="6">CBHHK188m</strain>
    </source>
</reference>
<dbReference type="Proteomes" id="UP001215280">
    <property type="component" value="Unassembled WGS sequence"/>
</dbReference>
<feature type="region of interest" description="Disordered" evidence="4">
    <location>
        <begin position="967"/>
        <end position="989"/>
    </location>
</feature>
<feature type="compositionally biased region" description="Basic and acidic residues" evidence="4">
    <location>
        <begin position="1282"/>
        <end position="1291"/>
    </location>
</feature>
<feature type="compositionally biased region" description="Basic and acidic residues" evidence="4">
    <location>
        <begin position="1437"/>
        <end position="1446"/>
    </location>
</feature>
<keyword evidence="2" id="KW-0645">Protease</keyword>
<evidence type="ECO:0000259" key="5">
    <source>
        <dbReference type="PROSITE" id="PS50600"/>
    </source>
</evidence>